<comment type="caution">
    <text evidence="2">The sequence shown here is derived from an EMBL/GenBank/DDBJ whole genome shotgun (WGS) entry which is preliminary data.</text>
</comment>
<dbReference type="AlphaFoldDB" id="A0AAV5GW82"/>
<feature type="compositionally biased region" description="Low complexity" evidence="1">
    <location>
        <begin position="188"/>
        <end position="199"/>
    </location>
</feature>
<dbReference type="EMBL" id="BQKY01000016">
    <property type="protein sequence ID" value="GJN94229.1"/>
    <property type="molecule type" value="Genomic_DNA"/>
</dbReference>
<evidence type="ECO:0008006" key="4">
    <source>
        <dbReference type="Google" id="ProtNLM"/>
    </source>
</evidence>
<evidence type="ECO:0000313" key="2">
    <source>
        <dbReference type="EMBL" id="GJN94229.1"/>
    </source>
</evidence>
<feature type="region of interest" description="Disordered" evidence="1">
    <location>
        <begin position="123"/>
        <end position="149"/>
    </location>
</feature>
<keyword evidence="3" id="KW-1185">Reference proteome</keyword>
<organism evidence="2 3">
    <name type="scientific">Rhodotorula paludigena</name>
    <dbReference type="NCBI Taxonomy" id="86838"/>
    <lineage>
        <taxon>Eukaryota</taxon>
        <taxon>Fungi</taxon>
        <taxon>Dikarya</taxon>
        <taxon>Basidiomycota</taxon>
        <taxon>Pucciniomycotina</taxon>
        <taxon>Microbotryomycetes</taxon>
        <taxon>Sporidiobolales</taxon>
        <taxon>Sporidiobolaceae</taxon>
        <taxon>Rhodotorula</taxon>
    </lineage>
</organism>
<gene>
    <name evidence="2" type="ORF">Rhopal_007303-T1</name>
</gene>
<feature type="region of interest" description="Disordered" evidence="1">
    <location>
        <begin position="1"/>
        <end position="25"/>
    </location>
</feature>
<reference evidence="2 3" key="1">
    <citation type="submission" date="2021-12" db="EMBL/GenBank/DDBJ databases">
        <title>High titer production of polyol ester of fatty acids by Rhodotorula paludigena BS15 towards product separation-free biomass refinery.</title>
        <authorList>
            <person name="Mano J."/>
            <person name="Ono H."/>
            <person name="Tanaka T."/>
            <person name="Naito K."/>
            <person name="Sushida H."/>
            <person name="Ike M."/>
            <person name="Tokuyasu K."/>
            <person name="Kitaoka M."/>
        </authorList>
    </citation>
    <scope>NUCLEOTIDE SEQUENCE [LARGE SCALE GENOMIC DNA]</scope>
    <source>
        <strain evidence="2 3">BS15</strain>
    </source>
</reference>
<evidence type="ECO:0000313" key="3">
    <source>
        <dbReference type="Proteomes" id="UP001342314"/>
    </source>
</evidence>
<name>A0AAV5GW82_9BASI</name>
<proteinExistence type="predicted"/>
<feature type="region of interest" description="Disordered" evidence="1">
    <location>
        <begin position="162"/>
        <end position="203"/>
    </location>
</feature>
<dbReference type="Proteomes" id="UP001342314">
    <property type="component" value="Unassembled WGS sequence"/>
</dbReference>
<sequence>MAVPSPTSPSSPATSRPRTSSRTDKRALLDALAAQLRVEKTRTEEWAQKMVEVEDEVQAKHAEFLDEEARLSAQRDTNAATIASLRRELARVNHALEEALVIEQDEAEAYLSLLSSEAALQAPGSTLSKPLKRGSAPPDVGRSGSDELGYPSRAHAQFVEAGRTPSPNSTFIASPRPERPTSHIVGHPYQQQQSSPSYPVLSGARFPDALRTSSHLALHSVGEGWPNSSGDVSGAGAVQPELLQKHGGRWSKVFPNLVRRRSSSRG</sequence>
<evidence type="ECO:0000256" key="1">
    <source>
        <dbReference type="SAM" id="MobiDB-lite"/>
    </source>
</evidence>
<protein>
    <recommendedName>
        <fullName evidence="4">Proteophosphoglycan ppg4</fullName>
    </recommendedName>
</protein>
<feature type="compositionally biased region" description="Low complexity" evidence="1">
    <location>
        <begin position="1"/>
        <end position="20"/>
    </location>
</feature>
<accession>A0AAV5GW82</accession>